<dbReference type="Gene3D" id="1.10.10.10">
    <property type="entry name" value="Winged helix-like DNA-binding domain superfamily/Winged helix DNA-binding domain"/>
    <property type="match status" value="1"/>
</dbReference>
<dbReference type="InterPro" id="IPR036388">
    <property type="entry name" value="WH-like_DNA-bd_sf"/>
</dbReference>
<proteinExistence type="predicted"/>
<dbReference type="AlphaFoldDB" id="A0A8J3M231"/>
<dbReference type="Pfam" id="PF01047">
    <property type="entry name" value="MarR"/>
    <property type="match status" value="1"/>
</dbReference>
<gene>
    <name evidence="2" type="ORF">GCM10011600_25790</name>
</gene>
<dbReference type="EMBL" id="BNAI01000007">
    <property type="protein sequence ID" value="GHF23509.1"/>
    <property type="molecule type" value="Genomic_DNA"/>
</dbReference>
<accession>A0A8J3M231</accession>
<name>A0A8J3M231_9MICO</name>
<dbReference type="InterPro" id="IPR000835">
    <property type="entry name" value="HTH_MarR-typ"/>
</dbReference>
<dbReference type="PRINTS" id="PR00598">
    <property type="entry name" value="HTHMARR"/>
</dbReference>
<reference evidence="2" key="2">
    <citation type="submission" date="2020-09" db="EMBL/GenBank/DDBJ databases">
        <authorList>
            <person name="Sun Q."/>
            <person name="Zhou Y."/>
        </authorList>
    </citation>
    <scope>NUCLEOTIDE SEQUENCE</scope>
    <source>
        <strain evidence="2">CGMCC 1.16548</strain>
    </source>
</reference>
<protein>
    <recommendedName>
        <fullName evidence="1">HTH marR-type domain-containing protein</fullName>
    </recommendedName>
</protein>
<dbReference type="InterPro" id="IPR036390">
    <property type="entry name" value="WH_DNA-bd_sf"/>
</dbReference>
<dbReference type="PANTHER" id="PTHR39515:SF2">
    <property type="entry name" value="HTH-TYPE TRANSCRIPTIONAL REGULATOR RV0880"/>
    <property type="match status" value="1"/>
</dbReference>
<dbReference type="SMART" id="SM00347">
    <property type="entry name" value="HTH_MARR"/>
    <property type="match status" value="1"/>
</dbReference>
<feature type="domain" description="HTH marR-type" evidence="1">
    <location>
        <begin position="13"/>
        <end position="145"/>
    </location>
</feature>
<dbReference type="PANTHER" id="PTHR39515">
    <property type="entry name" value="CONSERVED PROTEIN"/>
    <property type="match status" value="1"/>
</dbReference>
<dbReference type="RefSeq" id="WP_191283948.1">
    <property type="nucleotide sequence ID" value="NZ_BNAI01000007.1"/>
</dbReference>
<sequence length="166" mass="17469">MGHDNTPPSGAWRDSLPFAVWRTEKAVSRVVDQNLSGLPVSTTQLGCCVTIAENGPTSAAEIARHFRVSPQSIVAAFAKLEEGGWVRRLPHPSHRRIVLFDLTASGIELVAEGRRGMGAASVQVASGLDPDEQVMLATLLQKVVVASGGADLPGSAWPVDAPHGDS</sequence>
<comment type="caution">
    <text evidence="2">The sequence shown here is derived from an EMBL/GenBank/DDBJ whole genome shotgun (WGS) entry which is preliminary data.</text>
</comment>
<evidence type="ECO:0000313" key="2">
    <source>
        <dbReference type="EMBL" id="GHF23509.1"/>
    </source>
</evidence>
<reference evidence="2" key="1">
    <citation type="journal article" date="2014" name="Int. J. Syst. Evol. Microbiol.">
        <title>Complete genome sequence of Corynebacterium casei LMG S-19264T (=DSM 44701T), isolated from a smear-ripened cheese.</title>
        <authorList>
            <consortium name="US DOE Joint Genome Institute (JGI-PGF)"/>
            <person name="Walter F."/>
            <person name="Albersmeier A."/>
            <person name="Kalinowski J."/>
            <person name="Ruckert C."/>
        </authorList>
    </citation>
    <scope>NUCLEOTIDE SEQUENCE</scope>
    <source>
        <strain evidence="2">CGMCC 1.16548</strain>
    </source>
</reference>
<evidence type="ECO:0000259" key="1">
    <source>
        <dbReference type="PROSITE" id="PS50995"/>
    </source>
</evidence>
<dbReference type="GO" id="GO:0003700">
    <property type="term" value="F:DNA-binding transcription factor activity"/>
    <property type="evidence" value="ECO:0007669"/>
    <property type="project" value="InterPro"/>
</dbReference>
<organism evidence="2 3">
    <name type="scientific">Pseudolysinimonas yzui</name>
    <dbReference type="NCBI Taxonomy" id="2708254"/>
    <lineage>
        <taxon>Bacteria</taxon>
        <taxon>Bacillati</taxon>
        <taxon>Actinomycetota</taxon>
        <taxon>Actinomycetes</taxon>
        <taxon>Micrococcales</taxon>
        <taxon>Microbacteriaceae</taxon>
        <taxon>Pseudolysinimonas</taxon>
    </lineage>
</organism>
<dbReference type="Proteomes" id="UP000617531">
    <property type="component" value="Unassembled WGS sequence"/>
</dbReference>
<keyword evidence="3" id="KW-1185">Reference proteome</keyword>
<dbReference type="InterPro" id="IPR052526">
    <property type="entry name" value="HTH-type_Bedaq_tolerance"/>
</dbReference>
<dbReference type="PROSITE" id="PS50995">
    <property type="entry name" value="HTH_MARR_2"/>
    <property type="match status" value="1"/>
</dbReference>
<evidence type="ECO:0000313" key="3">
    <source>
        <dbReference type="Proteomes" id="UP000617531"/>
    </source>
</evidence>
<dbReference type="SUPFAM" id="SSF46785">
    <property type="entry name" value="Winged helix' DNA-binding domain"/>
    <property type="match status" value="1"/>
</dbReference>